<name>A0A6C0JRY7_9ZZZZ</name>
<evidence type="ECO:0000313" key="3">
    <source>
        <dbReference type="EMBL" id="QHU08525.1"/>
    </source>
</evidence>
<dbReference type="EMBL" id="MN740697">
    <property type="protein sequence ID" value="QHU08525.1"/>
    <property type="molecule type" value="Genomic_DNA"/>
</dbReference>
<evidence type="ECO:0000259" key="2">
    <source>
        <dbReference type="Pfam" id="PF13476"/>
    </source>
</evidence>
<dbReference type="SUPFAM" id="SSF52540">
    <property type="entry name" value="P-loop containing nucleoside triphosphate hydrolases"/>
    <property type="match status" value="1"/>
</dbReference>
<accession>A0A6C0JRY7</accession>
<dbReference type="GO" id="GO:0006302">
    <property type="term" value="P:double-strand break repair"/>
    <property type="evidence" value="ECO:0007669"/>
    <property type="project" value="InterPro"/>
</dbReference>
<dbReference type="PANTHER" id="PTHR32114">
    <property type="entry name" value="ABC TRANSPORTER ABCH.3"/>
    <property type="match status" value="1"/>
</dbReference>
<reference evidence="3" key="1">
    <citation type="journal article" date="2020" name="Nature">
        <title>Giant virus diversity and host interactions through global metagenomics.</title>
        <authorList>
            <person name="Schulz F."/>
            <person name="Roux S."/>
            <person name="Paez-Espino D."/>
            <person name="Jungbluth S."/>
            <person name="Walsh D.A."/>
            <person name="Denef V.J."/>
            <person name="McMahon K.D."/>
            <person name="Konstantinidis K.T."/>
            <person name="Eloe-Fadrosh E.A."/>
            <person name="Kyrpides N.C."/>
            <person name="Woyke T."/>
        </authorList>
    </citation>
    <scope>NUCLEOTIDE SEQUENCE</scope>
    <source>
        <strain evidence="3">GVMAG-S-1062768-28</strain>
    </source>
</reference>
<dbReference type="InterPro" id="IPR027417">
    <property type="entry name" value="P-loop_NTPase"/>
</dbReference>
<keyword evidence="1" id="KW-0175">Coiled coil</keyword>
<evidence type="ECO:0000256" key="1">
    <source>
        <dbReference type="SAM" id="Coils"/>
    </source>
</evidence>
<feature type="coiled-coil region" evidence="1">
    <location>
        <begin position="518"/>
        <end position="568"/>
    </location>
</feature>
<dbReference type="Pfam" id="PF13476">
    <property type="entry name" value="AAA_23"/>
    <property type="match status" value="1"/>
</dbReference>
<organism evidence="3">
    <name type="scientific">viral metagenome</name>
    <dbReference type="NCBI Taxonomy" id="1070528"/>
    <lineage>
        <taxon>unclassified sequences</taxon>
        <taxon>metagenomes</taxon>
        <taxon>organismal metagenomes</taxon>
    </lineage>
</organism>
<dbReference type="Gene3D" id="3.40.50.300">
    <property type="entry name" value="P-loop containing nucleotide triphosphate hydrolases"/>
    <property type="match status" value="2"/>
</dbReference>
<dbReference type="InterPro" id="IPR038729">
    <property type="entry name" value="Rad50/SbcC_AAA"/>
</dbReference>
<proteinExistence type="predicted"/>
<dbReference type="PANTHER" id="PTHR32114:SF2">
    <property type="entry name" value="ABC TRANSPORTER ABCH.3"/>
    <property type="match status" value="1"/>
</dbReference>
<dbReference type="AlphaFoldDB" id="A0A6C0JRY7"/>
<sequence length="720" mass="83362">MRVLMKNFGVYKDKEITLQDNMFILFKGVNGSGKSTIFMAIQWALYGGRNQKRITHGETSCTVTLTACCWTVKRCSKPVTLHVTIKNTGTDNTPDDLIYEGATAQGIIEDKIMKMNQQQFLLSTMITGPRSSLATISPTERYQVIRELASTQDKPKIDAEKISNMQKTLSSTADMSQGERTTLQKQIQEKFSTTIPEKVTWDPEKYKTLKTNLQEKKQLLQKWQSITNHGISKDEAIEKLEQLNNLNKLRNKIATFKKYLQYTRHKVNLEEKLQQYKDGVTAHFKQLQKELTQLKNDNNISETGDNLFKIATANMTRQDEKDEGNPYWNMCVDEITSTITEIEKCIQEQKEKNEKQRLENLVSHTKQPCPSCNAEVAIKNSKIILWSSIKKHTEEIIQTVSGDLTKKSMWLGRLKTIKYDYDPEAVKKWEYVNKTNTRIQQLERQIQDQVLPAHLVSLKKSFGEKLSIPAGYKEKYTIEYLEERVETLIQEIATYPDEDERNILTQISTSKTPTREKMEQLAKEIASLDRECDEMRDAESKYRDYRDYKDLKKKLDKVDQRDKEMADKQIALKRLQVIQKESASMSLESIINTINGYAEEFLSKFFDETISVRMTNVKETQTKVEYSLVNIDLNYNDKKYIITDFSQGELIKINLSFILAMNRLQGSTYLFLDEILQNLDKGVLLEIYACLKSITKDVSVFIIDHNSNEGFFDDVVEFAK</sequence>
<feature type="domain" description="Rad50/SbcC-type AAA" evidence="2">
    <location>
        <begin position="3"/>
        <end position="261"/>
    </location>
</feature>
<protein>
    <recommendedName>
        <fullName evidence="2">Rad50/SbcC-type AAA domain-containing protein</fullName>
    </recommendedName>
</protein>
<dbReference type="GO" id="GO:0016887">
    <property type="term" value="F:ATP hydrolysis activity"/>
    <property type="evidence" value="ECO:0007669"/>
    <property type="project" value="InterPro"/>
</dbReference>